<dbReference type="SUPFAM" id="SSF55729">
    <property type="entry name" value="Acyl-CoA N-acyltransferases (Nat)"/>
    <property type="match status" value="1"/>
</dbReference>
<gene>
    <name evidence="1" type="ORF">H9648_18180</name>
</gene>
<dbReference type="InterPro" id="IPR016181">
    <property type="entry name" value="Acyl_CoA_acyltransferase"/>
</dbReference>
<comment type="caution">
    <text evidence="1">The sequence shown here is derived from an EMBL/GenBank/DDBJ whole genome shotgun (WGS) entry which is preliminary data.</text>
</comment>
<evidence type="ECO:0008006" key="3">
    <source>
        <dbReference type="Google" id="ProtNLM"/>
    </source>
</evidence>
<organism evidence="1 2">
    <name type="scientific">Fictibacillus norfolkensis</name>
    <dbReference type="NCBI Taxonomy" id="2762233"/>
    <lineage>
        <taxon>Bacteria</taxon>
        <taxon>Bacillati</taxon>
        <taxon>Bacillota</taxon>
        <taxon>Bacilli</taxon>
        <taxon>Bacillales</taxon>
        <taxon>Fictibacillaceae</taxon>
        <taxon>Fictibacillus</taxon>
    </lineage>
</organism>
<proteinExistence type="predicted"/>
<reference evidence="1 2" key="1">
    <citation type="submission" date="2020-08" db="EMBL/GenBank/DDBJ databases">
        <title>A Genomic Blueprint of the Chicken Gut Microbiome.</title>
        <authorList>
            <person name="Gilroy R."/>
            <person name="Ravi A."/>
            <person name="Getino M."/>
            <person name="Pursley I."/>
            <person name="Horton D.L."/>
            <person name="Alikhan N.-F."/>
            <person name="Baker D."/>
            <person name="Gharbi K."/>
            <person name="Hall N."/>
            <person name="Watson M."/>
            <person name="Adriaenssens E.M."/>
            <person name="Foster-Nyarko E."/>
            <person name="Jarju S."/>
            <person name="Secka A."/>
            <person name="Antonio M."/>
            <person name="Oren A."/>
            <person name="Chaudhuri R."/>
            <person name="La Ragione R.M."/>
            <person name="Hildebrand F."/>
            <person name="Pallen M.J."/>
        </authorList>
    </citation>
    <scope>NUCLEOTIDE SEQUENCE [LARGE SCALE GENOMIC DNA]</scope>
    <source>
        <strain evidence="1 2">Sa2CUA10</strain>
    </source>
</reference>
<dbReference type="EMBL" id="JACSQM010000011">
    <property type="protein sequence ID" value="MBD7965989.1"/>
    <property type="molecule type" value="Genomic_DNA"/>
</dbReference>
<dbReference type="Proteomes" id="UP000603641">
    <property type="component" value="Unassembled WGS sequence"/>
</dbReference>
<keyword evidence="2" id="KW-1185">Reference proteome</keyword>
<dbReference type="Gene3D" id="3.40.630.30">
    <property type="match status" value="1"/>
</dbReference>
<evidence type="ECO:0000313" key="2">
    <source>
        <dbReference type="Proteomes" id="UP000603641"/>
    </source>
</evidence>
<name>A0ABR8SRJ0_9BACL</name>
<accession>A0ABR8SRJ0</accession>
<evidence type="ECO:0000313" key="1">
    <source>
        <dbReference type="EMBL" id="MBD7965989.1"/>
    </source>
</evidence>
<protein>
    <recommendedName>
        <fullName evidence="3">N-acetyltransferase domain-containing protein</fullName>
    </recommendedName>
</protein>
<dbReference type="RefSeq" id="WP_191755212.1">
    <property type="nucleotide sequence ID" value="NZ_JACSQM010000011.1"/>
</dbReference>
<sequence length="100" mass="11735">MKPIFAEKEDLTRLLEWCSDAQEYQRKLSSYIENRDDTAVVIAEGEHEIVAVALLKVQETEKKGSVWVYAKSKDYQNHPDLMQFSLRWLRKQGAKEYTVI</sequence>